<dbReference type="InterPro" id="IPR036388">
    <property type="entry name" value="WH-like_DNA-bd_sf"/>
</dbReference>
<keyword evidence="1 3" id="KW-0436">Ligase</keyword>
<dbReference type="InterPro" id="IPR030855">
    <property type="entry name" value="Bifunct_BirA"/>
</dbReference>
<dbReference type="InterPro" id="IPR036390">
    <property type="entry name" value="WH_DNA-bd_sf"/>
</dbReference>
<dbReference type="Proteomes" id="UP000812277">
    <property type="component" value="Unassembled WGS sequence"/>
</dbReference>
<keyword evidence="3" id="KW-0804">Transcription</keyword>
<comment type="caution">
    <text evidence="5">The sequence shown here is derived from an EMBL/GenBank/DDBJ whole genome shotgun (WGS) entry which is preliminary data.</text>
</comment>
<evidence type="ECO:0000256" key="2">
    <source>
        <dbReference type="ARBA" id="ARBA00023267"/>
    </source>
</evidence>
<accession>A0ABS7D0Q5</accession>
<evidence type="ECO:0000256" key="1">
    <source>
        <dbReference type="ARBA" id="ARBA00022598"/>
    </source>
</evidence>
<proteinExistence type="inferred from homology"/>
<dbReference type="Gene3D" id="2.30.30.100">
    <property type="match status" value="1"/>
</dbReference>
<dbReference type="NCBIfam" id="TIGR00121">
    <property type="entry name" value="birA_ligase"/>
    <property type="match status" value="1"/>
</dbReference>
<evidence type="ECO:0000256" key="3">
    <source>
        <dbReference type="HAMAP-Rule" id="MF_00978"/>
    </source>
</evidence>
<dbReference type="SUPFAM" id="SSF55681">
    <property type="entry name" value="Class II aaRS and biotin synthetases"/>
    <property type="match status" value="1"/>
</dbReference>
<dbReference type="InterPro" id="IPR045864">
    <property type="entry name" value="aa-tRNA-synth_II/BPL/LPL"/>
</dbReference>
<evidence type="ECO:0000313" key="6">
    <source>
        <dbReference type="Proteomes" id="UP000812277"/>
    </source>
</evidence>
<keyword evidence="2 3" id="KW-0092">Biotin</keyword>
<dbReference type="Gene3D" id="3.30.930.10">
    <property type="entry name" value="Bira Bifunctional Protein, Domain 2"/>
    <property type="match status" value="1"/>
</dbReference>
<keyword evidence="3" id="KW-0067">ATP-binding</keyword>
<keyword evidence="3" id="KW-0238">DNA-binding</keyword>
<dbReference type="Gene3D" id="1.10.10.10">
    <property type="entry name" value="Winged helix-like DNA-binding domain superfamily/Winged helix DNA-binding domain"/>
    <property type="match status" value="1"/>
</dbReference>
<gene>
    <name evidence="3" type="primary">birA</name>
    <name evidence="5" type="ORF">K0T92_01465</name>
</gene>
<keyword evidence="3" id="KW-0547">Nucleotide-binding</keyword>
<name>A0ABS7D0Q5_9BACL</name>
<feature type="binding site" evidence="3">
    <location>
        <begin position="121"/>
        <end position="123"/>
    </location>
    <ligand>
        <name>biotin</name>
        <dbReference type="ChEBI" id="CHEBI:57586"/>
    </ligand>
</feature>
<dbReference type="EMBL" id="JAHZIJ010000001">
    <property type="protein sequence ID" value="MBW7473409.1"/>
    <property type="molecule type" value="Genomic_DNA"/>
</dbReference>
<keyword evidence="6" id="KW-1185">Reference proteome</keyword>
<dbReference type="SUPFAM" id="SSF46785">
    <property type="entry name" value="Winged helix' DNA-binding domain"/>
    <property type="match status" value="1"/>
</dbReference>
<protein>
    <recommendedName>
        <fullName evidence="3">Bifunctional ligase/repressor BirA</fullName>
    </recommendedName>
    <alternativeName>
        <fullName evidence="3">Biotin--[acetyl-CoA-carboxylase] ligase</fullName>
        <ecNumber evidence="3">6.3.4.15</ecNumber>
    </alternativeName>
    <alternativeName>
        <fullName evidence="3">Biotin--protein ligase</fullName>
    </alternativeName>
    <alternativeName>
        <fullName evidence="3">Biotin-[acetyl-CoA carboxylase] synthetase</fullName>
    </alternativeName>
</protein>
<dbReference type="InterPro" id="IPR004143">
    <property type="entry name" value="BPL_LPL_catalytic"/>
</dbReference>
<keyword evidence="3" id="KW-0805">Transcription regulation</keyword>
<feature type="binding site" evidence="3">
    <location>
        <position position="117"/>
    </location>
    <ligand>
        <name>biotin</name>
        <dbReference type="ChEBI" id="CHEBI:57586"/>
    </ligand>
</feature>
<dbReference type="InterPro" id="IPR013196">
    <property type="entry name" value="HTH_11"/>
</dbReference>
<dbReference type="InterPro" id="IPR004408">
    <property type="entry name" value="Biotin_CoA_COase_ligase"/>
</dbReference>
<evidence type="ECO:0000313" key="5">
    <source>
        <dbReference type="EMBL" id="MBW7473409.1"/>
    </source>
</evidence>
<organism evidence="5 6">
    <name type="scientific">Paenibacillus oenotherae</name>
    <dbReference type="NCBI Taxonomy" id="1435645"/>
    <lineage>
        <taxon>Bacteria</taxon>
        <taxon>Bacillati</taxon>
        <taxon>Bacillota</taxon>
        <taxon>Bacilli</taxon>
        <taxon>Bacillales</taxon>
        <taxon>Paenibacillaceae</taxon>
        <taxon>Paenibacillus</taxon>
    </lineage>
</organism>
<dbReference type="HAMAP" id="MF_00978">
    <property type="entry name" value="Bifunct_BirA"/>
    <property type="match status" value="1"/>
</dbReference>
<feature type="binding site" evidence="3">
    <location>
        <position position="188"/>
    </location>
    <ligand>
        <name>biotin</name>
        <dbReference type="ChEBI" id="CHEBI:57586"/>
    </ligand>
</feature>
<dbReference type="EC" id="6.3.4.15" evidence="3"/>
<dbReference type="InterPro" id="IPR003142">
    <property type="entry name" value="BPL_C"/>
</dbReference>
<dbReference type="CDD" id="cd16442">
    <property type="entry name" value="BPL"/>
    <property type="match status" value="1"/>
</dbReference>
<dbReference type="Pfam" id="PF08279">
    <property type="entry name" value="HTH_11"/>
    <property type="match status" value="1"/>
</dbReference>
<feature type="DNA-binding region" description="H-T-H motif" evidence="3">
    <location>
        <begin position="22"/>
        <end position="41"/>
    </location>
</feature>
<dbReference type="PROSITE" id="PS51733">
    <property type="entry name" value="BPL_LPL_CATALYTIC"/>
    <property type="match status" value="1"/>
</dbReference>
<comment type="catalytic activity">
    <reaction evidence="3">
        <text>biotin + L-lysyl-[protein] + ATP = N(6)-biotinyl-L-lysyl-[protein] + AMP + diphosphate + H(+)</text>
        <dbReference type="Rhea" id="RHEA:11756"/>
        <dbReference type="Rhea" id="RHEA-COMP:9752"/>
        <dbReference type="Rhea" id="RHEA-COMP:10505"/>
        <dbReference type="ChEBI" id="CHEBI:15378"/>
        <dbReference type="ChEBI" id="CHEBI:29969"/>
        <dbReference type="ChEBI" id="CHEBI:30616"/>
        <dbReference type="ChEBI" id="CHEBI:33019"/>
        <dbReference type="ChEBI" id="CHEBI:57586"/>
        <dbReference type="ChEBI" id="CHEBI:83144"/>
        <dbReference type="ChEBI" id="CHEBI:456215"/>
        <dbReference type="EC" id="6.3.4.15"/>
    </reaction>
</comment>
<dbReference type="PANTHER" id="PTHR12835:SF5">
    <property type="entry name" value="BIOTIN--PROTEIN LIGASE"/>
    <property type="match status" value="1"/>
</dbReference>
<comment type="similarity">
    <text evidence="3">Belongs to the biotin--protein ligase family.</text>
</comment>
<dbReference type="PANTHER" id="PTHR12835">
    <property type="entry name" value="BIOTIN PROTEIN LIGASE"/>
    <property type="match status" value="1"/>
</dbReference>
<dbReference type="Pfam" id="PF03099">
    <property type="entry name" value="BPL_LplA_LipB"/>
    <property type="match status" value="1"/>
</dbReference>
<keyword evidence="3" id="KW-0678">Repressor</keyword>
<reference evidence="5 6" key="1">
    <citation type="submission" date="2021-07" db="EMBL/GenBank/DDBJ databases">
        <title>Paenibacillus radiodurans sp. nov., isolated from the southeastern edge of Tengger Desert.</title>
        <authorList>
            <person name="Zhang G."/>
        </authorList>
    </citation>
    <scope>NUCLEOTIDE SEQUENCE [LARGE SCALE GENOMIC DNA]</scope>
    <source>
        <strain evidence="5 6">DT7-4</strain>
    </source>
</reference>
<sequence>MNLNYNRIIELLEGQPEQYVSGEALSRELNISRTAVWKQMKKLESQGYRIEASRRLGYRLMGKPSKLTLPELLVKLEGTTLVRSIKLLDSVDSTQNIAQQMAEEGAPEGTLVIADQQTNGRGRLGRSWVSPAGKGVWMSLVLRPGIPLQFAPQLTLLTAVALCRALKSVVPLEIGIKWPNDLLIGGKKISGILLESTAEDERLRYVIAGVGVSVNLEPEDYPKELLDVATSLLIAGGEHIDRGAVVAAFIRQLEHLYAVYQREGFGPIRTLWEALSVTLHKPTKLYAPTEVFEGTPIGLDERGALLVEKADGSVVPVFSAEMRFPEANSGG</sequence>
<dbReference type="Pfam" id="PF02237">
    <property type="entry name" value="BPL_C"/>
    <property type="match status" value="1"/>
</dbReference>
<feature type="domain" description="BPL/LPL catalytic" evidence="4">
    <location>
        <begin position="67"/>
        <end position="261"/>
    </location>
</feature>
<evidence type="ECO:0000259" key="4">
    <source>
        <dbReference type="PROSITE" id="PS51733"/>
    </source>
</evidence>
<comment type="function">
    <text evidence="3">Acts both as a biotin--[acetyl-CoA-carboxylase] ligase and a repressor.</text>
</comment>
<comment type="caution">
    <text evidence="3">Lacks conserved residue(s) required for the propagation of feature annotation.</text>
</comment>
<dbReference type="GO" id="GO:0004077">
    <property type="term" value="F:biotin--[biotin carboxyl-carrier protein] ligase activity"/>
    <property type="evidence" value="ECO:0007669"/>
    <property type="project" value="UniProtKB-EC"/>
</dbReference>